<protein>
    <submittedName>
        <fullName evidence="1">Uncharacterized protein</fullName>
    </submittedName>
</protein>
<evidence type="ECO:0000313" key="1">
    <source>
        <dbReference type="EMBL" id="CAK1584437.1"/>
    </source>
</evidence>
<dbReference type="EMBL" id="CAVLGL010000068">
    <property type="protein sequence ID" value="CAK1584437.1"/>
    <property type="molecule type" value="Genomic_DNA"/>
</dbReference>
<keyword evidence="2" id="KW-1185">Reference proteome</keyword>
<evidence type="ECO:0000313" key="2">
    <source>
        <dbReference type="Proteomes" id="UP001314205"/>
    </source>
</evidence>
<comment type="caution">
    <text evidence="1">The sequence shown here is derived from an EMBL/GenBank/DDBJ whole genome shotgun (WGS) entry which is preliminary data.</text>
</comment>
<name>A0AAV1KRF2_9NEOP</name>
<organism evidence="1 2">
    <name type="scientific">Parnassius mnemosyne</name>
    <name type="common">clouded apollo</name>
    <dbReference type="NCBI Taxonomy" id="213953"/>
    <lineage>
        <taxon>Eukaryota</taxon>
        <taxon>Metazoa</taxon>
        <taxon>Ecdysozoa</taxon>
        <taxon>Arthropoda</taxon>
        <taxon>Hexapoda</taxon>
        <taxon>Insecta</taxon>
        <taxon>Pterygota</taxon>
        <taxon>Neoptera</taxon>
        <taxon>Endopterygota</taxon>
        <taxon>Lepidoptera</taxon>
        <taxon>Glossata</taxon>
        <taxon>Ditrysia</taxon>
        <taxon>Papilionoidea</taxon>
        <taxon>Papilionidae</taxon>
        <taxon>Parnassiinae</taxon>
        <taxon>Parnassini</taxon>
        <taxon>Parnassius</taxon>
        <taxon>Driopa</taxon>
    </lineage>
</organism>
<sequence length="167" mass="18088">MAVFCVMECSVLDPALYLLPSPPIKISSPSELMWSKSSQLTAKTTPEVTLEGLFNKKKEVTLAKARLFWPKIRTDHNLGSIHIPLTFSVSGNYGRYGSGRISAIGTSYASMSGVGMSKLISSLSKPQPCPSYETINSGQSVVRIYGANTKPAWSGWGNGKWGYYGKG</sequence>
<accession>A0AAV1KRF2</accession>
<proteinExistence type="predicted"/>
<reference evidence="1 2" key="1">
    <citation type="submission" date="2023-11" db="EMBL/GenBank/DDBJ databases">
        <authorList>
            <person name="Hedman E."/>
            <person name="Englund M."/>
            <person name="Stromberg M."/>
            <person name="Nyberg Akerstrom W."/>
            <person name="Nylinder S."/>
            <person name="Jareborg N."/>
            <person name="Kallberg Y."/>
            <person name="Kronander E."/>
        </authorList>
    </citation>
    <scope>NUCLEOTIDE SEQUENCE [LARGE SCALE GENOMIC DNA]</scope>
</reference>
<dbReference type="Proteomes" id="UP001314205">
    <property type="component" value="Unassembled WGS sequence"/>
</dbReference>
<gene>
    <name evidence="1" type="ORF">PARMNEM_LOCUS5671</name>
</gene>
<dbReference type="AlphaFoldDB" id="A0AAV1KRF2"/>